<dbReference type="Gene3D" id="1.10.1330.10">
    <property type="entry name" value="Dockerin domain"/>
    <property type="match status" value="1"/>
</dbReference>
<dbReference type="Pfam" id="PF13517">
    <property type="entry name" value="FG-GAP_3"/>
    <property type="match status" value="1"/>
</dbReference>
<dbReference type="InterPro" id="IPR036439">
    <property type="entry name" value="Dockerin_dom_sf"/>
</dbReference>
<evidence type="ECO:0000256" key="1">
    <source>
        <dbReference type="ARBA" id="ARBA00022729"/>
    </source>
</evidence>
<dbReference type="PANTHER" id="PTHR44103:SF1">
    <property type="entry name" value="PROPROTEIN CONVERTASE P"/>
    <property type="match status" value="1"/>
</dbReference>
<organism evidence="2">
    <name type="scientific">marine metagenome</name>
    <dbReference type="NCBI Taxonomy" id="408172"/>
    <lineage>
        <taxon>unclassified sequences</taxon>
        <taxon>metagenomes</taxon>
        <taxon>ecological metagenomes</taxon>
    </lineage>
</organism>
<dbReference type="GO" id="GO:0000272">
    <property type="term" value="P:polysaccharide catabolic process"/>
    <property type="evidence" value="ECO:0007669"/>
    <property type="project" value="InterPro"/>
</dbReference>
<evidence type="ECO:0000313" key="2">
    <source>
        <dbReference type="EMBL" id="SVB25045.1"/>
    </source>
</evidence>
<dbReference type="EMBL" id="UINC01034346">
    <property type="protein sequence ID" value="SVB25045.1"/>
    <property type="molecule type" value="Genomic_DNA"/>
</dbReference>
<keyword evidence="1" id="KW-0732">Signal</keyword>
<sequence>DQIKAADINGDGNITIQDALKVLQHNVELITLEPSLSFYDANTGNALSTITFNPGDTPSITVIRQGDANLSFEPSSIIIEVKFKKDGDTFTFNTKNATRYDFALPERIMPVDFNNDGIDDLLMMPTGFWQGEDIPIRAFIFENDQYIEKTSSLFTETIVTGVNFHGLVHDFNGDGWNDVIIPDSGKEGGNDSNIPSSEIDYQYFKKIYILSNGDGTYSLANEKIEHNIAMFNHNAGIGDINGDNHPDLFFAILHGNEGSSETLDLLFTQAAVYFNDGVGNFSVPDPLGSLIPFRTEEYYFMPGGGSIIDLDNDGLGELLMHGGGSKNNDLKHPQSHAEDQYIKIFSYDTSNGFIPFASIPINENIKNSCGAFLGTRIIPIDLNNDNLKDFAAGWEWIGEETCDHDVYWQFMLNKGGGIFEDVSNTTTIRPNFLDSTDRAVYFHANDINGDGFEDILNASNGGKVEVFEDDLILSRFDSETFIPVKILVDENKLLSEYIADSEIGSSGSLPNQMEYWPVWLNLNKDEKLDLMIFKYMDWEKGQTPEDIGVDYYALRFIAE</sequence>
<name>A0A382CG35_9ZZZZ</name>
<reference evidence="2" key="1">
    <citation type="submission" date="2018-05" db="EMBL/GenBank/DDBJ databases">
        <authorList>
            <person name="Lanie J.A."/>
            <person name="Ng W.-L."/>
            <person name="Kazmierczak K.M."/>
            <person name="Andrzejewski T.M."/>
            <person name="Davidsen T.M."/>
            <person name="Wayne K.J."/>
            <person name="Tettelin H."/>
            <person name="Glass J.I."/>
            <person name="Rusch D."/>
            <person name="Podicherti R."/>
            <person name="Tsui H.-C.T."/>
            <person name="Winkler M.E."/>
        </authorList>
    </citation>
    <scope>NUCLEOTIDE SEQUENCE</scope>
</reference>
<feature type="non-terminal residue" evidence="2">
    <location>
        <position position="1"/>
    </location>
</feature>
<gene>
    <name evidence="2" type="ORF">METZ01_LOCUS177899</name>
</gene>
<dbReference type="SUPFAM" id="SSF69318">
    <property type="entry name" value="Integrin alpha N-terminal domain"/>
    <property type="match status" value="1"/>
</dbReference>
<evidence type="ECO:0008006" key="3">
    <source>
        <dbReference type="Google" id="ProtNLM"/>
    </source>
</evidence>
<protein>
    <recommendedName>
        <fullName evidence="3">Dockerin domain-containing protein</fullName>
    </recommendedName>
</protein>
<dbReference type="Gene3D" id="2.130.10.130">
    <property type="entry name" value="Integrin alpha, N-terminal"/>
    <property type="match status" value="2"/>
</dbReference>
<dbReference type="InterPro" id="IPR028994">
    <property type="entry name" value="Integrin_alpha_N"/>
</dbReference>
<dbReference type="InterPro" id="IPR013517">
    <property type="entry name" value="FG-GAP"/>
</dbReference>
<dbReference type="AlphaFoldDB" id="A0A382CG35"/>
<dbReference type="PANTHER" id="PTHR44103">
    <property type="entry name" value="PROPROTEIN CONVERTASE P"/>
    <property type="match status" value="1"/>
</dbReference>
<proteinExistence type="predicted"/>
<accession>A0A382CG35</accession>